<accession>F3UAR9</accession>
<evidence type="ECO:0000256" key="1">
    <source>
        <dbReference type="SAM" id="Phobius"/>
    </source>
</evidence>
<evidence type="ECO:0000313" key="3">
    <source>
        <dbReference type="Proteomes" id="UP000004171"/>
    </source>
</evidence>
<organism evidence="2 3">
    <name type="scientific">Streptococcus sanguinis SK1056</name>
    <dbReference type="NCBI Taxonomy" id="888820"/>
    <lineage>
        <taxon>Bacteria</taxon>
        <taxon>Bacillati</taxon>
        <taxon>Bacillota</taxon>
        <taxon>Bacilli</taxon>
        <taxon>Lactobacillales</taxon>
        <taxon>Streptococcaceae</taxon>
        <taxon>Streptococcus</taxon>
    </lineage>
</organism>
<dbReference type="RefSeq" id="WP_002921075.1">
    <property type="nucleotide sequence ID" value="NZ_GL890990.1"/>
</dbReference>
<keyword evidence="1" id="KW-0812">Transmembrane</keyword>
<dbReference type="EMBL" id="AFFL01000002">
    <property type="protein sequence ID" value="EGJ38940.1"/>
    <property type="molecule type" value="Genomic_DNA"/>
</dbReference>
<dbReference type="PATRIC" id="fig|888820.3.peg.552"/>
<gene>
    <name evidence="2" type="ORF">HMPREF9393_0562</name>
</gene>
<name>F3UAR9_STRSA</name>
<reference evidence="2 3" key="1">
    <citation type="submission" date="2011-03" db="EMBL/GenBank/DDBJ databases">
        <authorList>
            <person name="Muzny D."/>
            <person name="Qin X."/>
            <person name="Deng J."/>
            <person name="Jiang H."/>
            <person name="Liu Y."/>
            <person name="Qu J."/>
            <person name="Song X.-Z."/>
            <person name="Zhang L."/>
            <person name="Thornton R."/>
            <person name="Coyle M."/>
            <person name="Francisco L."/>
            <person name="Jackson L."/>
            <person name="Javaid M."/>
            <person name="Korchina V."/>
            <person name="Kovar C."/>
            <person name="Mata R."/>
            <person name="Mathew T."/>
            <person name="Ngo R."/>
            <person name="Nguyen L."/>
            <person name="Nguyen N."/>
            <person name="Okwuonu G."/>
            <person name="Ongeri F."/>
            <person name="Pham C."/>
            <person name="Simmons D."/>
            <person name="Wilczek-Boney K."/>
            <person name="Hale W."/>
            <person name="Jakkamsetti A."/>
            <person name="Pham P."/>
            <person name="Ruth R."/>
            <person name="San Lucas F."/>
            <person name="Warren J."/>
            <person name="Zhang J."/>
            <person name="Zhao Z."/>
            <person name="Zhou C."/>
            <person name="Zhu D."/>
            <person name="Lee S."/>
            <person name="Bess C."/>
            <person name="Blankenburg K."/>
            <person name="Forbes L."/>
            <person name="Fu Q."/>
            <person name="Gubbala S."/>
            <person name="Hirani K."/>
            <person name="Jayaseelan J.C."/>
            <person name="Lara F."/>
            <person name="Munidasa M."/>
            <person name="Palculict T."/>
            <person name="Patil S."/>
            <person name="Pu L.-L."/>
            <person name="Saada N."/>
            <person name="Tang L."/>
            <person name="Weissenberger G."/>
            <person name="Zhu Y."/>
            <person name="Hemphill L."/>
            <person name="Shang Y."/>
            <person name="Youmans B."/>
            <person name="Ayvaz T."/>
            <person name="Ross M."/>
            <person name="Santibanez J."/>
            <person name="Aqrawi P."/>
            <person name="Gross S."/>
            <person name="Joshi V."/>
            <person name="Fowler G."/>
            <person name="Nazareth L."/>
            <person name="Reid J."/>
            <person name="Worley K."/>
            <person name="Petrosino J."/>
            <person name="Highlander S."/>
            <person name="Gibbs R."/>
        </authorList>
    </citation>
    <scope>NUCLEOTIDE SEQUENCE [LARGE SCALE GENOMIC DNA]</scope>
    <source>
        <strain evidence="2 3">SK1056</strain>
    </source>
</reference>
<dbReference type="Proteomes" id="UP000004171">
    <property type="component" value="Unassembled WGS sequence"/>
</dbReference>
<keyword evidence="1" id="KW-1133">Transmembrane helix</keyword>
<dbReference type="AlphaFoldDB" id="F3UAR9"/>
<sequence length="280" mass="31793">MKRKEDSFEDIAFELEKETSKSKFLPFVLLAIIGFSIVGAVFLMLSIPEKAKSKQPVSQSSHIISPSKKLEDKKTEVKKFAESLTVSPEKSGPFLWTVDKAVSLPMDKDKGGAVLEDVLKEFGKPVEAGSWIHLLPNHEVRNYISLFWKDKNGNIGNISLIFAEFDGVYKLTSKFFNLSSNAIKVDKKPDRDFLWTQEYIDSLVIGAREGTDKGTAYDEIVSNVGLPFYQIISGENNQLKLRITYNNPKGWKERNKLQTVILEFYNQEDGTWRLVSKQSQ</sequence>
<comment type="caution">
    <text evidence="2">The sequence shown here is derived from an EMBL/GenBank/DDBJ whole genome shotgun (WGS) entry which is preliminary data.</text>
</comment>
<protein>
    <submittedName>
        <fullName evidence="2">Uncharacterized protein</fullName>
    </submittedName>
</protein>
<feature type="transmembrane region" description="Helical" evidence="1">
    <location>
        <begin position="24"/>
        <end position="45"/>
    </location>
</feature>
<evidence type="ECO:0000313" key="2">
    <source>
        <dbReference type="EMBL" id="EGJ38940.1"/>
    </source>
</evidence>
<keyword evidence="1" id="KW-0472">Membrane</keyword>
<dbReference type="HOGENOM" id="CLU_990170_0_0_9"/>
<proteinExistence type="predicted"/>